<sequence>MIAGIARMLKRLRGDERGNLLLMAGAALTGLIGAAGIGVDTVQWYLWKRQMQQTVDTGATAGAIALSFGRDYDSSARSEIARTANTAYTVEAIRIPPTSGAYAGDTGAVEVIATTSRKLPFSSVFLATAPTIRTRAVATAVAVGDPCVLALATSGTGVEVFGSADVSLDCPVASNSPVDVSVDVGGSAFLDSGLIMSVGGIDYSTGNLPSDAAIIPYGLPVSDPLAGRDLSYSSATCNYTNYSVSPSDHVQTYGGTYCNGMKLQGTVRMHGGVYVMKSGTFQVNSGANVTLFGDGGVTIILTGKNSNTVATVSINGDAKLDIRAPTSAENSKWAGILFYQDPMGSATHTFNGGANIDIEGIIYMPTGDVTYNGDATQNAQCLLLISERVRFGGTNNIENNCNVDIDPWAGKAKVVRVVE</sequence>
<evidence type="ECO:0000313" key="3">
    <source>
        <dbReference type="Proteomes" id="UP000594459"/>
    </source>
</evidence>
<keyword evidence="1" id="KW-0472">Membrane</keyword>
<dbReference type="Proteomes" id="UP000594459">
    <property type="component" value="Chromosome"/>
</dbReference>
<keyword evidence="3" id="KW-1185">Reference proteome</keyword>
<feature type="transmembrane region" description="Helical" evidence="1">
    <location>
        <begin position="20"/>
        <end position="47"/>
    </location>
</feature>
<protein>
    <submittedName>
        <fullName evidence="2">Uncharacterized protein</fullName>
    </submittedName>
</protein>
<dbReference type="RefSeq" id="WP_200980835.1">
    <property type="nucleotide sequence ID" value="NZ_CP064654.1"/>
</dbReference>
<dbReference type="KEGG" id="qso:IRL76_07895"/>
<accession>A0A7S8F2G9</accession>
<evidence type="ECO:0000313" key="2">
    <source>
        <dbReference type="EMBL" id="QPC97825.1"/>
    </source>
</evidence>
<gene>
    <name evidence="2" type="ORF">IRL76_07895</name>
</gene>
<keyword evidence="1" id="KW-0812">Transmembrane</keyword>
<organism evidence="2 3">
    <name type="scientific">Qipengyuania soli</name>
    <dbReference type="NCBI Taxonomy" id="2782568"/>
    <lineage>
        <taxon>Bacteria</taxon>
        <taxon>Pseudomonadati</taxon>
        <taxon>Pseudomonadota</taxon>
        <taxon>Alphaproteobacteria</taxon>
        <taxon>Sphingomonadales</taxon>
        <taxon>Erythrobacteraceae</taxon>
        <taxon>Qipengyuania</taxon>
    </lineage>
</organism>
<name>A0A7S8F2G9_9SPHN</name>
<dbReference type="AlphaFoldDB" id="A0A7S8F2G9"/>
<evidence type="ECO:0000256" key="1">
    <source>
        <dbReference type="SAM" id="Phobius"/>
    </source>
</evidence>
<proteinExistence type="predicted"/>
<reference evidence="2 3" key="1">
    <citation type="submission" date="2020-11" db="EMBL/GenBank/DDBJ databases">
        <title>The genome sequence of Erythrobacter sp. 6D36.</title>
        <authorList>
            <person name="Liu Y."/>
        </authorList>
    </citation>
    <scope>NUCLEOTIDE SEQUENCE [LARGE SCALE GENOMIC DNA]</scope>
    <source>
        <strain evidence="2 3">6D36</strain>
    </source>
</reference>
<keyword evidence="1" id="KW-1133">Transmembrane helix</keyword>
<dbReference type="EMBL" id="CP064654">
    <property type="protein sequence ID" value="QPC97825.1"/>
    <property type="molecule type" value="Genomic_DNA"/>
</dbReference>